<dbReference type="PANTHER" id="PTHR24422">
    <property type="entry name" value="CHEMOTAXIS PROTEIN METHYLTRANSFERASE"/>
    <property type="match status" value="1"/>
</dbReference>
<dbReference type="Gene3D" id="3.30.565.10">
    <property type="entry name" value="Histidine kinase-like ATPase, C-terminal domain"/>
    <property type="match status" value="1"/>
</dbReference>
<protein>
    <recommendedName>
        <fullName evidence="2">histidine kinase</fullName>
        <ecNumber evidence="2">2.7.13.3</ecNumber>
    </recommendedName>
</protein>
<dbReference type="RefSeq" id="WP_148777174.1">
    <property type="nucleotide sequence ID" value="NZ_VSSS01000062.1"/>
</dbReference>
<evidence type="ECO:0000256" key="6">
    <source>
        <dbReference type="ARBA" id="ARBA00022777"/>
    </source>
</evidence>
<evidence type="ECO:0000259" key="10">
    <source>
        <dbReference type="PROSITE" id="PS50122"/>
    </source>
</evidence>
<dbReference type="PROSITE" id="PS50123">
    <property type="entry name" value="CHER"/>
    <property type="match status" value="1"/>
</dbReference>
<reference evidence="12 13" key="1">
    <citation type="submission" date="2019-08" db="EMBL/GenBank/DDBJ databases">
        <title>Bradyrhizobium hipponensis sp. nov., a rhizobium isolated from a Lupinus angustifolius root nodule in Tunisia.</title>
        <authorList>
            <person name="Off K."/>
            <person name="Rejili M."/>
            <person name="Mars M."/>
            <person name="Brachmann A."/>
            <person name="Marin M."/>
        </authorList>
    </citation>
    <scope>NUCLEOTIDE SEQUENCE [LARGE SCALE GENOMIC DNA]</scope>
    <source>
        <strain evidence="12 13">CTAW71</strain>
    </source>
</reference>
<dbReference type="InterPro" id="IPR022641">
    <property type="entry name" value="CheR_N"/>
</dbReference>
<dbReference type="Pfam" id="PF00989">
    <property type="entry name" value="PAS"/>
    <property type="match status" value="1"/>
</dbReference>
<dbReference type="GO" id="GO:0008757">
    <property type="term" value="F:S-adenosylmethionine-dependent methyltransferase activity"/>
    <property type="evidence" value="ECO:0007669"/>
    <property type="project" value="InterPro"/>
</dbReference>
<keyword evidence="5" id="KW-0547">Nucleotide-binding</keyword>
<evidence type="ECO:0000256" key="3">
    <source>
        <dbReference type="ARBA" id="ARBA00022553"/>
    </source>
</evidence>
<dbReference type="GO" id="GO:0004673">
    <property type="term" value="F:protein histidine kinase activity"/>
    <property type="evidence" value="ECO:0007669"/>
    <property type="project" value="UniProtKB-EC"/>
</dbReference>
<comment type="catalytic activity">
    <reaction evidence="1">
        <text>ATP + protein L-histidine = ADP + protein N-phospho-L-histidine.</text>
        <dbReference type="EC" id="2.7.13.3"/>
    </reaction>
</comment>
<evidence type="ECO:0000256" key="9">
    <source>
        <dbReference type="SAM" id="Coils"/>
    </source>
</evidence>
<dbReference type="Gene3D" id="3.40.50.180">
    <property type="entry name" value="Methylesterase CheB, C-terminal domain"/>
    <property type="match status" value="1"/>
</dbReference>
<proteinExistence type="predicted"/>
<dbReference type="SUPFAM" id="SSF47757">
    <property type="entry name" value="Chemotaxis receptor methyltransferase CheR, N-terminal domain"/>
    <property type="match status" value="1"/>
</dbReference>
<comment type="caution">
    <text evidence="12">The sequence shown here is derived from an EMBL/GenBank/DDBJ whole genome shotgun (WGS) entry which is preliminary data.</text>
</comment>
<dbReference type="Gene3D" id="3.30.450.20">
    <property type="entry name" value="PAS domain"/>
    <property type="match status" value="1"/>
</dbReference>
<feature type="domain" description="CheB-type methylesterase" evidence="10">
    <location>
        <begin position="3"/>
        <end position="193"/>
    </location>
</feature>
<evidence type="ECO:0000256" key="5">
    <source>
        <dbReference type="ARBA" id="ARBA00022741"/>
    </source>
</evidence>
<keyword evidence="8" id="KW-0145">Chemotaxis</keyword>
<dbReference type="InterPro" id="IPR029063">
    <property type="entry name" value="SAM-dependent_MTases_sf"/>
</dbReference>
<evidence type="ECO:0000256" key="1">
    <source>
        <dbReference type="ARBA" id="ARBA00000085"/>
    </source>
</evidence>
<keyword evidence="6" id="KW-0418">Kinase</keyword>
<feature type="domain" description="CheR-type methyltransferase" evidence="11">
    <location>
        <begin position="222"/>
        <end position="479"/>
    </location>
</feature>
<keyword evidence="13" id="KW-1185">Reference proteome</keyword>
<dbReference type="Pfam" id="PF07536">
    <property type="entry name" value="HWE_HK"/>
    <property type="match status" value="1"/>
</dbReference>
<dbReference type="EMBL" id="VSSS01000062">
    <property type="protein sequence ID" value="TYL89156.1"/>
    <property type="molecule type" value="Genomic_DNA"/>
</dbReference>
<dbReference type="SUPFAM" id="SSF52738">
    <property type="entry name" value="Methylesterase CheB, C-terminal domain"/>
    <property type="match status" value="1"/>
</dbReference>
<dbReference type="Proteomes" id="UP000324758">
    <property type="component" value="Unassembled WGS sequence"/>
</dbReference>
<dbReference type="GO" id="GO:0006355">
    <property type="term" value="P:regulation of DNA-templated transcription"/>
    <property type="evidence" value="ECO:0007669"/>
    <property type="project" value="InterPro"/>
</dbReference>
<dbReference type="GO" id="GO:0005737">
    <property type="term" value="C:cytoplasm"/>
    <property type="evidence" value="ECO:0007669"/>
    <property type="project" value="InterPro"/>
</dbReference>
<sequence>MTDTADFPIVCLGASAGGIEALEGFFRGMPPQPGLALVIVTHLSPDRESLLHEIVSRYTDLPVRVAADAMAVEVDNIYVMPADSILGIENRRLTLRKNSSRRERKPIDIFMSALAVDIGELSGGVILSGGDSDGTLGVKAIKERGGITFAQVGDGFGPQHPDMPDAAISTGLIDFAIPVEDMGAKLVEFVRANHLFEQMVNGAGDSAEDSTISQVLPEIYGILRNQIGHDFSGYKTKTFIRRVQRRMQVTQLTTIEAYVERLRQEPPEVGALFRDLLINVTNFFRDEDAFEALATSVIPKLFEGRGADDTVRIWIPGCATGEEVFSIGILAREHMDRLTAVPRVQIFATDIDDRALSVARAARYPGALLDTVSPERRKRFFVSDGGSYVVSKDVRELCIFSPHSVIRDPPFSRIDLVSCRNLLIYFGADMQNQVIPTFHYALRPEGYLFLGSAENVSQFAELFAPIEKRHRIFRRRADSASPTRLPIALHGLRPGLGADLVPRRPPLAGLALRQAVEEQVVEHFAPPHVVVNHDGDVVYYSTRTGKYLEAPAGAPTRQLLTMARKSLRLDLRTLFREAVETGRTATRYGISLDSEEGGVQIVDVTIEPLGDRTAGEPLYLVLFSDQGPVLSREDALNRAQINHEGVAAHTERELRETRDRLQSMIEEYETALEELKSSNEELVSVNEEMQSTNEELEASKEELQSVNEELHTVNAELSGKVDALDRANNDLQNLFESTDVATVFLDTKLVIRSFTPAVTKVFNILPTDKGRPITDLSSKLNLTGFADDIAKVFAGAAPIERRVESEGHGPHYLVRLAPYRDGGQKFEGLIVTFIDVTSLTRSEARQRVLIAELQHRTRNLLSVVQSLAQQTLGKGGSLEAFSTRLAALGRVQSLVSGAMDDHIDLGDIIRLELQAVGAADERVSVSGPPVALGFELVQTFGLALHELATNAIKYGALRESQGKLDVRWSIQTNGESVPTLLLNWKESGVPKLSKPSRKGFGRDLIERALAYTLRAKTKLSFGEDGVLCHIELPLPATDASTRQGALSDG</sequence>
<dbReference type="InterPro" id="IPR013767">
    <property type="entry name" value="PAS_fold"/>
</dbReference>
<evidence type="ECO:0000256" key="4">
    <source>
        <dbReference type="ARBA" id="ARBA00022679"/>
    </source>
</evidence>
<dbReference type="InterPro" id="IPR036890">
    <property type="entry name" value="HATPase_C_sf"/>
</dbReference>
<feature type="coiled-coil region" evidence="9">
    <location>
        <begin position="647"/>
        <end position="734"/>
    </location>
</feature>
<dbReference type="Pfam" id="PF01739">
    <property type="entry name" value="CheR"/>
    <property type="match status" value="1"/>
</dbReference>
<dbReference type="SUPFAM" id="SSF53335">
    <property type="entry name" value="S-adenosyl-L-methionine-dependent methyltransferases"/>
    <property type="match status" value="1"/>
</dbReference>
<dbReference type="GO" id="GO:0006935">
    <property type="term" value="P:chemotaxis"/>
    <property type="evidence" value="ECO:0007669"/>
    <property type="project" value="UniProtKB-UniRule"/>
</dbReference>
<dbReference type="SUPFAM" id="SSF55785">
    <property type="entry name" value="PYP-like sensor domain (PAS domain)"/>
    <property type="match status" value="1"/>
</dbReference>
<feature type="active site" evidence="8">
    <location>
        <position position="133"/>
    </location>
</feature>
<dbReference type="PRINTS" id="PR00996">
    <property type="entry name" value="CHERMTFRASE"/>
</dbReference>
<dbReference type="AlphaFoldDB" id="A0A5D3K7C6"/>
<feature type="active site" evidence="8">
    <location>
        <position position="42"/>
    </location>
</feature>
<accession>A0A5D3K7C6</accession>
<dbReference type="Gene3D" id="3.40.50.150">
    <property type="entry name" value="Vaccinia Virus protein VP39"/>
    <property type="match status" value="1"/>
</dbReference>
<keyword evidence="8" id="KW-0378">Hydrolase</keyword>
<dbReference type="EC" id="2.7.13.3" evidence="2"/>
<keyword evidence="4" id="KW-0808">Transferase</keyword>
<dbReference type="InterPro" id="IPR011102">
    <property type="entry name" value="Sig_transdc_His_kinase_HWE"/>
</dbReference>
<keyword evidence="7" id="KW-0067">ATP-binding</keyword>
<dbReference type="InterPro" id="IPR050903">
    <property type="entry name" value="Bact_Chemotaxis_MeTrfase"/>
</dbReference>
<dbReference type="InterPro" id="IPR000673">
    <property type="entry name" value="Sig_transdc_resp-reg_Me-estase"/>
</dbReference>
<dbReference type="GO" id="GO:0008984">
    <property type="term" value="F:protein-glutamate methylesterase activity"/>
    <property type="evidence" value="ECO:0007669"/>
    <property type="project" value="InterPro"/>
</dbReference>
<dbReference type="InterPro" id="IPR035965">
    <property type="entry name" value="PAS-like_dom_sf"/>
</dbReference>
<dbReference type="Pfam" id="PF13596">
    <property type="entry name" value="PAS_10"/>
    <property type="match status" value="1"/>
</dbReference>
<dbReference type="SMART" id="SM00138">
    <property type="entry name" value="MeTrc"/>
    <property type="match status" value="1"/>
</dbReference>
<dbReference type="InterPro" id="IPR000780">
    <property type="entry name" value="CheR_MeTrfase"/>
</dbReference>
<dbReference type="CDD" id="cd16434">
    <property type="entry name" value="CheB-CheR_fusion"/>
    <property type="match status" value="1"/>
</dbReference>
<keyword evidence="3" id="KW-0597">Phosphoprotein</keyword>
<organism evidence="12 13">
    <name type="scientific">Bradyrhizobium rifense</name>
    <dbReference type="NCBI Taxonomy" id="515499"/>
    <lineage>
        <taxon>Bacteria</taxon>
        <taxon>Pseudomonadati</taxon>
        <taxon>Pseudomonadota</taxon>
        <taxon>Alphaproteobacteria</taxon>
        <taxon>Hyphomicrobiales</taxon>
        <taxon>Nitrobacteraceae</taxon>
        <taxon>Bradyrhizobium</taxon>
    </lineage>
</organism>
<evidence type="ECO:0000259" key="11">
    <source>
        <dbReference type="PROSITE" id="PS50123"/>
    </source>
</evidence>
<evidence type="ECO:0000256" key="7">
    <source>
        <dbReference type="ARBA" id="ARBA00022840"/>
    </source>
</evidence>
<evidence type="ECO:0000313" key="12">
    <source>
        <dbReference type="EMBL" id="TYL89156.1"/>
    </source>
</evidence>
<dbReference type="Pfam" id="PF01339">
    <property type="entry name" value="CheB_methylest"/>
    <property type="match status" value="1"/>
</dbReference>
<keyword evidence="9" id="KW-0175">Coiled coil</keyword>
<name>A0A5D3K7C6_9BRAD</name>
<evidence type="ECO:0000256" key="2">
    <source>
        <dbReference type="ARBA" id="ARBA00012438"/>
    </source>
</evidence>
<dbReference type="GO" id="GO:0005524">
    <property type="term" value="F:ATP binding"/>
    <property type="evidence" value="ECO:0007669"/>
    <property type="project" value="UniProtKB-KW"/>
</dbReference>
<dbReference type="InterPro" id="IPR035909">
    <property type="entry name" value="CheB_C"/>
</dbReference>
<dbReference type="InterPro" id="IPR022642">
    <property type="entry name" value="CheR_C"/>
</dbReference>
<dbReference type="PROSITE" id="PS50122">
    <property type="entry name" value="CHEB"/>
    <property type="match status" value="1"/>
</dbReference>
<dbReference type="GO" id="GO:0000156">
    <property type="term" value="F:phosphorelay response regulator activity"/>
    <property type="evidence" value="ECO:0007669"/>
    <property type="project" value="InterPro"/>
</dbReference>
<feature type="active site" evidence="8">
    <location>
        <position position="15"/>
    </location>
</feature>
<dbReference type="PANTHER" id="PTHR24422:SF27">
    <property type="entry name" value="PROTEIN-GLUTAMATE O-METHYLTRANSFERASE"/>
    <property type="match status" value="1"/>
</dbReference>
<dbReference type="Pfam" id="PF03705">
    <property type="entry name" value="CheR_N"/>
    <property type="match status" value="1"/>
</dbReference>
<dbReference type="SMART" id="SM00911">
    <property type="entry name" value="HWE_HK"/>
    <property type="match status" value="1"/>
</dbReference>
<evidence type="ECO:0000313" key="13">
    <source>
        <dbReference type="Proteomes" id="UP000324758"/>
    </source>
</evidence>
<dbReference type="OrthoDB" id="9816309at2"/>
<evidence type="ECO:0000256" key="8">
    <source>
        <dbReference type="PROSITE-ProRule" id="PRU00050"/>
    </source>
</evidence>
<gene>
    <name evidence="12" type="ORF">FXB40_36830</name>
</gene>